<evidence type="ECO:0000256" key="5">
    <source>
        <dbReference type="ARBA" id="ARBA00030445"/>
    </source>
</evidence>
<dbReference type="Gene3D" id="3.30.470.20">
    <property type="entry name" value="ATP-grasp fold, B domain"/>
    <property type="match status" value="1"/>
</dbReference>
<proteinExistence type="inferred from homology"/>
<dbReference type="PANTHER" id="PTHR12241:SF39">
    <property type="entry name" value="TUBULIN POLYGLUTAMYLASE TTLL9-RELATED"/>
    <property type="match status" value="1"/>
</dbReference>
<dbReference type="GO" id="GO:0000226">
    <property type="term" value="P:microtubule cytoskeleton organization"/>
    <property type="evidence" value="ECO:0007669"/>
    <property type="project" value="TreeGrafter"/>
</dbReference>
<organism evidence="7 8">
    <name type="scientific">[Myrmecia] bisecta</name>
    <dbReference type="NCBI Taxonomy" id="41462"/>
    <lineage>
        <taxon>Eukaryota</taxon>
        <taxon>Viridiplantae</taxon>
        <taxon>Chlorophyta</taxon>
        <taxon>core chlorophytes</taxon>
        <taxon>Trebouxiophyceae</taxon>
        <taxon>Trebouxiales</taxon>
        <taxon>Trebouxiaceae</taxon>
        <taxon>Myrmecia</taxon>
    </lineage>
</organism>
<dbReference type="Pfam" id="PF03133">
    <property type="entry name" value="TTL"/>
    <property type="match status" value="1"/>
</dbReference>
<comment type="caution">
    <text evidence="7">The sequence shown here is derived from an EMBL/GenBank/DDBJ whole genome shotgun (WGS) entry which is preliminary data.</text>
</comment>
<evidence type="ECO:0000256" key="6">
    <source>
        <dbReference type="SAM" id="MobiDB-lite"/>
    </source>
</evidence>
<dbReference type="GO" id="GO:0036064">
    <property type="term" value="C:ciliary basal body"/>
    <property type="evidence" value="ECO:0007669"/>
    <property type="project" value="TreeGrafter"/>
</dbReference>
<dbReference type="GO" id="GO:0015631">
    <property type="term" value="F:tubulin binding"/>
    <property type="evidence" value="ECO:0007669"/>
    <property type="project" value="TreeGrafter"/>
</dbReference>
<sequence>MDSRLRQAQLRRLNNVRFKTTMHNCVAFKVMQSRGWTEVFDTDYDWDIFWADVHSLGVESNFDHSKLQDHQKLNHFPRHVELTRKDLMVKNLKRARKALEKEGRGYEYDFFPQTYVLPLEHGLFVEEFRRNPGITWIMKPCGRAQGRGIFLLDRLSQVSGWRKDREDKEKPEVYVVSRYLERPLLVGGKKFDLRIYALVVSFMPLKVYLHRGGFCRFSSGRYSLDKDNMKNLYMHLTNVAIQKKGENFEQTTGMKWPIRNLKLYLMTKFGPAAAHSLFGNIQTVVLRSLLAVQRVITQDKHCFELYGYDVLIDEDLKPWLIEVNASPSLVTDTPADHKLKFDMVDDALTLVDVEGKLEGSLPASYGGFDLVWDGSGPVPVHPSLPSMLGTDIPEGRKNRRLPKPAAP</sequence>
<dbReference type="InterPro" id="IPR004344">
    <property type="entry name" value="TTL/TTLL_fam"/>
</dbReference>
<reference evidence="7 8" key="1">
    <citation type="journal article" date="2024" name="Nat. Commun.">
        <title>Phylogenomics reveals the evolutionary origins of lichenization in chlorophyte algae.</title>
        <authorList>
            <person name="Puginier C."/>
            <person name="Libourel C."/>
            <person name="Otte J."/>
            <person name="Skaloud P."/>
            <person name="Haon M."/>
            <person name="Grisel S."/>
            <person name="Petersen M."/>
            <person name="Berrin J.G."/>
            <person name="Delaux P.M."/>
            <person name="Dal Grande F."/>
            <person name="Keller J."/>
        </authorList>
    </citation>
    <scope>NUCLEOTIDE SEQUENCE [LARGE SCALE GENOMIC DNA]</scope>
    <source>
        <strain evidence="7 8">SAG 2043</strain>
    </source>
</reference>
<dbReference type="EMBL" id="JALJOR010000011">
    <property type="protein sequence ID" value="KAK9808967.1"/>
    <property type="molecule type" value="Genomic_DNA"/>
</dbReference>
<evidence type="ECO:0000313" key="8">
    <source>
        <dbReference type="Proteomes" id="UP001489004"/>
    </source>
</evidence>
<evidence type="ECO:0000313" key="7">
    <source>
        <dbReference type="EMBL" id="KAK9808967.1"/>
    </source>
</evidence>
<dbReference type="PROSITE" id="PS51221">
    <property type="entry name" value="TTL"/>
    <property type="match status" value="1"/>
</dbReference>
<evidence type="ECO:0000256" key="3">
    <source>
        <dbReference type="ARBA" id="ARBA00022741"/>
    </source>
</evidence>
<dbReference type="SUPFAM" id="SSF56059">
    <property type="entry name" value="Glutathione synthetase ATP-binding domain-like"/>
    <property type="match status" value="1"/>
</dbReference>
<comment type="similarity">
    <text evidence="1">Belongs to the tubulin--tyrosine ligase family.</text>
</comment>
<dbReference type="GO" id="GO:0005524">
    <property type="term" value="F:ATP binding"/>
    <property type="evidence" value="ECO:0007669"/>
    <property type="project" value="UniProtKB-KW"/>
</dbReference>
<name>A0AAW1PJD3_9CHLO</name>
<feature type="region of interest" description="Disordered" evidence="6">
    <location>
        <begin position="383"/>
        <end position="407"/>
    </location>
</feature>
<feature type="compositionally biased region" description="Basic residues" evidence="6">
    <location>
        <begin position="397"/>
        <end position="407"/>
    </location>
</feature>
<evidence type="ECO:0000256" key="1">
    <source>
        <dbReference type="ARBA" id="ARBA00006820"/>
    </source>
</evidence>
<dbReference type="Proteomes" id="UP001489004">
    <property type="component" value="Unassembled WGS sequence"/>
</dbReference>
<dbReference type="GO" id="GO:0070740">
    <property type="term" value="F:tubulin-glutamic acid ligase activity"/>
    <property type="evidence" value="ECO:0007669"/>
    <property type="project" value="TreeGrafter"/>
</dbReference>
<keyword evidence="8" id="KW-1185">Reference proteome</keyword>
<evidence type="ECO:0000256" key="2">
    <source>
        <dbReference type="ARBA" id="ARBA00022598"/>
    </source>
</evidence>
<dbReference type="AlphaFoldDB" id="A0AAW1PJD3"/>
<accession>A0AAW1PJD3</accession>
<evidence type="ECO:0000256" key="4">
    <source>
        <dbReference type="ARBA" id="ARBA00022840"/>
    </source>
</evidence>
<protein>
    <recommendedName>
        <fullName evidence="5">Tubulin--tyrosine ligase-like protein 9</fullName>
    </recommendedName>
</protein>
<dbReference type="PANTHER" id="PTHR12241">
    <property type="entry name" value="TUBULIN POLYGLUTAMYLASE"/>
    <property type="match status" value="1"/>
</dbReference>
<keyword evidence="4" id="KW-0067">ATP-binding</keyword>
<keyword evidence="2" id="KW-0436">Ligase</keyword>
<keyword evidence="3" id="KW-0547">Nucleotide-binding</keyword>
<gene>
    <name evidence="7" type="ORF">WJX72_007153</name>
</gene>